<evidence type="ECO:0000256" key="10">
    <source>
        <dbReference type="SAM" id="MobiDB-lite"/>
    </source>
</evidence>
<keyword evidence="7" id="KW-0804">Transcription</keyword>
<dbReference type="STRING" id="2163413.A0A4P6XRK4"/>
<evidence type="ECO:0000313" key="12">
    <source>
        <dbReference type="EMBL" id="QBM89719.1"/>
    </source>
</evidence>
<evidence type="ECO:0000256" key="9">
    <source>
        <dbReference type="ARBA" id="ARBA00048940"/>
    </source>
</evidence>
<comment type="subcellular location">
    <subcellularLocation>
        <location evidence="1">Nucleus</location>
    </subcellularLocation>
</comment>
<gene>
    <name evidence="12" type="primary">MPUL0D08000</name>
    <name evidence="12" type="ORF">METSCH_D08000</name>
</gene>
<evidence type="ECO:0000256" key="6">
    <source>
        <dbReference type="ARBA" id="ARBA00023015"/>
    </source>
</evidence>
<keyword evidence="8" id="KW-0539">Nucleus</keyword>
<dbReference type="Proteomes" id="UP000292447">
    <property type="component" value="Chromosome IV"/>
</dbReference>
<keyword evidence="11" id="KW-1133">Transmembrane helix</keyword>
<feature type="compositionally biased region" description="Polar residues" evidence="10">
    <location>
        <begin position="464"/>
        <end position="487"/>
    </location>
</feature>
<accession>A0A4P6XRK4</accession>
<feature type="transmembrane region" description="Helical" evidence="11">
    <location>
        <begin position="21"/>
        <end position="40"/>
    </location>
</feature>
<dbReference type="PANTHER" id="PTHR31571:SF2">
    <property type="entry name" value="HISTONE ACETYLTRANSFERASE RTT109"/>
    <property type="match status" value="1"/>
</dbReference>
<keyword evidence="13" id="KW-1185">Reference proteome</keyword>
<keyword evidence="11" id="KW-0472">Membrane</keyword>
<dbReference type="SMART" id="SM01250">
    <property type="entry name" value="KAT11"/>
    <property type="match status" value="1"/>
</dbReference>
<organism evidence="12 13">
    <name type="scientific">Metschnikowia aff. pulcherrima</name>
    <dbReference type="NCBI Taxonomy" id="2163413"/>
    <lineage>
        <taxon>Eukaryota</taxon>
        <taxon>Fungi</taxon>
        <taxon>Dikarya</taxon>
        <taxon>Ascomycota</taxon>
        <taxon>Saccharomycotina</taxon>
        <taxon>Pichiomycetes</taxon>
        <taxon>Metschnikowiaceae</taxon>
        <taxon>Metschnikowia</taxon>
    </lineage>
</organism>
<keyword evidence="11" id="KW-0812">Transmembrane</keyword>
<keyword evidence="5" id="KW-0007">Acetylation</keyword>
<dbReference type="PANTHER" id="PTHR31571">
    <property type="entry name" value="ALTERED INHERITANCE OF MITOCHONDRIA PROTEIN 6"/>
    <property type="match status" value="1"/>
</dbReference>
<evidence type="ECO:0000313" key="13">
    <source>
        <dbReference type="Proteomes" id="UP000292447"/>
    </source>
</evidence>
<evidence type="ECO:0000256" key="7">
    <source>
        <dbReference type="ARBA" id="ARBA00023163"/>
    </source>
</evidence>
<dbReference type="InterPro" id="IPR051236">
    <property type="entry name" value="HAT_RTT109-like"/>
</dbReference>
<evidence type="ECO:0000256" key="5">
    <source>
        <dbReference type="ARBA" id="ARBA00022990"/>
    </source>
</evidence>
<sequence length="494" mass="56077">MKLRMMVVARRGPIMSHPAKYACTYFTLPSYFLHINIYILSVMNISPILPLDREYSVLHMRTNAYQCKSLKITRRKPLTLKVKHLLLLLENDTNRIILGIEVYVYLTFTDSILERHIFILKADSTGLGTRLFSAAEVVRCFLEYLINIDPKAYLAGATYRKAAKELETGNHDNGAGSNVIPLEDAKNENTHDLQIVNDLRVLSEELKRDPLTLRRYTKNATETKTTLESKLPVRMPDKLTTNISLFTRAADSYLFPKSEKNSAKRVVDGKTLFKWWISILDRTLDESWVCKADIPGSDRVEINRFIPQGQNWQIGNIYVTSGRKGRAVHTIPLFPDDPKGRFLEHLIVENRYRAVNTSLFWEELGFRQEFRLGSVVGIIGCSKKTSPIDGTQEDPNTTIMNLSQYKKLRELVKGEDYGNPNDIVSLWSSGLRETASISNVSLKFMSIKGSATPKFVPSDKDSQASRSPAINTLTGKRKTPTINNLSSLVKRKKV</sequence>
<dbReference type="EC" id="2.3.1.48" evidence="2"/>
<proteinExistence type="predicted"/>
<feature type="region of interest" description="Disordered" evidence="10">
    <location>
        <begin position="455"/>
        <end position="494"/>
    </location>
</feature>
<evidence type="ECO:0000256" key="2">
    <source>
        <dbReference type="ARBA" id="ARBA00013184"/>
    </source>
</evidence>
<keyword evidence="3" id="KW-0808">Transferase</keyword>
<evidence type="ECO:0000256" key="4">
    <source>
        <dbReference type="ARBA" id="ARBA00022763"/>
    </source>
</evidence>
<evidence type="ECO:0000256" key="11">
    <source>
        <dbReference type="SAM" id="Phobius"/>
    </source>
</evidence>
<dbReference type="GO" id="GO:0006355">
    <property type="term" value="P:regulation of DNA-templated transcription"/>
    <property type="evidence" value="ECO:0007669"/>
    <property type="project" value="InterPro"/>
</dbReference>
<evidence type="ECO:0000256" key="8">
    <source>
        <dbReference type="ARBA" id="ARBA00023242"/>
    </source>
</evidence>
<evidence type="ECO:0000256" key="1">
    <source>
        <dbReference type="ARBA" id="ARBA00004123"/>
    </source>
</evidence>
<dbReference type="GO" id="GO:0032931">
    <property type="term" value="F:histone H3K56 acetyltransferase activity"/>
    <property type="evidence" value="ECO:0007669"/>
    <property type="project" value="TreeGrafter"/>
</dbReference>
<reference evidence="13" key="1">
    <citation type="submission" date="2019-03" db="EMBL/GenBank/DDBJ databases">
        <title>Snf2 controls pulcherriminic acid biosynthesis and connects pigmentation and antifungal activity of the yeast Metschnikowia pulcherrima.</title>
        <authorList>
            <person name="Gore-Lloyd D."/>
            <person name="Sumann I."/>
            <person name="Brachmann A.O."/>
            <person name="Schneeberger K."/>
            <person name="Ortiz-Merino R.A."/>
            <person name="Moreno-Beltran M."/>
            <person name="Schlaefli M."/>
            <person name="Kirner P."/>
            <person name="Santos Kron A."/>
            <person name="Wolfe K.H."/>
            <person name="Piel J."/>
            <person name="Ahrens C.H."/>
            <person name="Henk D."/>
            <person name="Freimoser F.M."/>
        </authorList>
    </citation>
    <scope>NUCLEOTIDE SEQUENCE [LARGE SCALE GENOMIC DNA]</scope>
    <source>
        <strain evidence="13">APC 1.2</strain>
    </source>
</reference>
<comment type="catalytic activity">
    <reaction evidence="9">
        <text>L-lysyl-[histone] + acetyl-CoA = N(6)-acetyl-L-lysyl-[histone] + CoA + H(+)</text>
        <dbReference type="Rhea" id="RHEA:21992"/>
        <dbReference type="Rhea" id="RHEA-COMP:9845"/>
        <dbReference type="Rhea" id="RHEA-COMP:11338"/>
        <dbReference type="ChEBI" id="CHEBI:15378"/>
        <dbReference type="ChEBI" id="CHEBI:29969"/>
        <dbReference type="ChEBI" id="CHEBI:57287"/>
        <dbReference type="ChEBI" id="CHEBI:57288"/>
        <dbReference type="ChEBI" id="CHEBI:61930"/>
        <dbReference type="EC" id="2.3.1.48"/>
    </reaction>
    <physiologicalReaction direction="left-to-right" evidence="9">
        <dbReference type="Rhea" id="RHEA:21993"/>
    </physiologicalReaction>
</comment>
<dbReference type="InterPro" id="IPR013178">
    <property type="entry name" value="Histone_AcTrfase_Rtt109/CBP"/>
</dbReference>
<dbReference type="EMBL" id="CP034459">
    <property type="protein sequence ID" value="QBM89719.1"/>
    <property type="molecule type" value="Genomic_DNA"/>
</dbReference>
<keyword evidence="4" id="KW-0227">DNA damage</keyword>
<evidence type="ECO:0000256" key="3">
    <source>
        <dbReference type="ARBA" id="ARBA00022679"/>
    </source>
</evidence>
<name>A0A4P6XRK4_9ASCO</name>
<protein>
    <recommendedName>
        <fullName evidence="2">histone acetyltransferase</fullName>
        <ecNumber evidence="2">2.3.1.48</ecNumber>
    </recommendedName>
</protein>
<dbReference type="AlphaFoldDB" id="A0A4P6XRK4"/>
<dbReference type="PROSITE" id="PS51728">
    <property type="entry name" value="RTT109_HAT"/>
    <property type="match status" value="1"/>
</dbReference>
<dbReference type="Pfam" id="PF08214">
    <property type="entry name" value="HAT_KAT11"/>
    <property type="match status" value="1"/>
</dbReference>
<dbReference type="GO" id="GO:0005634">
    <property type="term" value="C:nucleus"/>
    <property type="evidence" value="ECO:0007669"/>
    <property type="project" value="UniProtKB-SubCell"/>
</dbReference>
<dbReference type="GO" id="GO:0006974">
    <property type="term" value="P:DNA damage response"/>
    <property type="evidence" value="ECO:0007669"/>
    <property type="project" value="UniProtKB-KW"/>
</dbReference>
<keyword evidence="6" id="KW-0805">Transcription regulation</keyword>
<dbReference type="InterPro" id="IPR016849">
    <property type="entry name" value="Rtt109"/>
</dbReference>